<proteinExistence type="predicted"/>
<dbReference type="AlphaFoldDB" id="A0A511V9V5"/>
<keyword evidence="2" id="KW-1185">Reference proteome</keyword>
<evidence type="ECO:0000313" key="1">
    <source>
        <dbReference type="EMBL" id="GEN35704.1"/>
    </source>
</evidence>
<organism evidence="1 2">
    <name type="scientific">Aneurinibacillus danicus</name>
    <dbReference type="NCBI Taxonomy" id="267746"/>
    <lineage>
        <taxon>Bacteria</taxon>
        <taxon>Bacillati</taxon>
        <taxon>Bacillota</taxon>
        <taxon>Bacilli</taxon>
        <taxon>Bacillales</taxon>
        <taxon>Paenibacillaceae</taxon>
        <taxon>Aneurinibacillus group</taxon>
        <taxon>Aneurinibacillus</taxon>
    </lineage>
</organism>
<sequence>MHLGIALTLLGFYSHYEENKNFLYLLPSKLVERDIKAVVEAAKGKELTKVIIETCLLTEEEKVRACELSVEYSFIIKGVIIR</sequence>
<reference evidence="1 2" key="1">
    <citation type="submission" date="2019-07" db="EMBL/GenBank/DDBJ databases">
        <title>Whole genome shotgun sequence of Aneurinibacillus danicus NBRC 102444.</title>
        <authorList>
            <person name="Hosoyama A."/>
            <person name="Uohara A."/>
            <person name="Ohji S."/>
            <person name="Ichikawa N."/>
        </authorList>
    </citation>
    <scope>NUCLEOTIDE SEQUENCE [LARGE SCALE GENOMIC DNA]</scope>
    <source>
        <strain evidence="1 2">NBRC 102444</strain>
    </source>
</reference>
<gene>
    <name evidence="1" type="ORF">ADA01nite_31640</name>
</gene>
<dbReference type="InterPro" id="IPR013785">
    <property type="entry name" value="Aldolase_TIM"/>
</dbReference>
<dbReference type="SUPFAM" id="SSF51569">
    <property type="entry name" value="Aldolase"/>
    <property type="match status" value="1"/>
</dbReference>
<protein>
    <submittedName>
        <fullName evidence="1">Uncharacterized protein</fullName>
    </submittedName>
</protein>
<name>A0A511V9V5_9BACL</name>
<comment type="caution">
    <text evidence="1">The sequence shown here is derived from an EMBL/GenBank/DDBJ whole genome shotgun (WGS) entry which is preliminary data.</text>
</comment>
<dbReference type="Gene3D" id="3.20.20.70">
    <property type="entry name" value="Aldolase class I"/>
    <property type="match status" value="1"/>
</dbReference>
<accession>A0A511V9V5</accession>
<dbReference type="Proteomes" id="UP000321157">
    <property type="component" value="Unassembled WGS sequence"/>
</dbReference>
<dbReference type="EMBL" id="BJXX01000148">
    <property type="protein sequence ID" value="GEN35704.1"/>
    <property type="molecule type" value="Genomic_DNA"/>
</dbReference>
<evidence type="ECO:0000313" key="2">
    <source>
        <dbReference type="Proteomes" id="UP000321157"/>
    </source>
</evidence>